<keyword evidence="2" id="KW-1185">Reference proteome</keyword>
<proteinExistence type="predicted"/>
<dbReference type="RefSeq" id="WP_165919188.1">
    <property type="nucleotide sequence ID" value="NZ_AP018721.1"/>
</dbReference>
<comment type="caution">
    <text evidence="1">The sequence shown here is derived from an EMBL/GenBank/DDBJ whole genome shotgun (WGS) entry which is preliminary data.</text>
</comment>
<dbReference type="EMBL" id="SLZY01000014">
    <property type="protein sequence ID" value="TCS70698.1"/>
    <property type="molecule type" value="Genomic_DNA"/>
</dbReference>
<organism evidence="1 2">
    <name type="scientific">Sulfuritortus calidifontis</name>
    <dbReference type="NCBI Taxonomy" id="1914471"/>
    <lineage>
        <taxon>Bacteria</taxon>
        <taxon>Pseudomonadati</taxon>
        <taxon>Pseudomonadota</taxon>
        <taxon>Betaproteobacteria</taxon>
        <taxon>Nitrosomonadales</taxon>
        <taxon>Thiobacillaceae</taxon>
        <taxon>Sulfuritortus</taxon>
    </lineage>
</organism>
<sequence>MMTDDLIDRIATGMSTKTDADVVVLAMARLARYEQALHDIAMHGRAEHAIKAYEAIAGRYLWQDMAAA</sequence>
<protein>
    <submittedName>
        <fullName evidence="1">Uncharacterized protein</fullName>
    </submittedName>
</protein>
<name>A0A4R3JVC8_9PROT</name>
<reference evidence="1 2" key="1">
    <citation type="submission" date="2019-03" db="EMBL/GenBank/DDBJ databases">
        <title>Genomic Encyclopedia of Type Strains, Phase IV (KMG-IV): sequencing the most valuable type-strain genomes for metagenomic binning, comparative biology and taxonomic classification.</title>
        <authorList>
            <person name="Goeker M."/>
        </authorList>
    </citation>
    <scope>NUCLEOTIDE SEQUENCE [LARGE SCALE GENOMIC DNA]</scope>
    <source>
        <strain evidence="1 2">DSM 103923</strain>
    </source>
</reference>
<evidence type="ECO:0000313" key="2">
    <source>
        <dbReference type="Proteomes" id="UP000295135"/>
    </source>
</evidence>
<dbReference type="Proteomes" id="UP000295135">
    <property type="component" value="Unassembled WGS sequence"/>
</dbReference>
<evidence type="ECO:0000313" key="1">
    <source>
        <dbReference type="EMBL" id="TCS70698.1"/>
    </source>
</evidence>
<accession>A0A4R3JVC8</accession>
<gene>
    <name evidence="1" type="ORF">EDC61_11425</name>
</gene>
<dbReference type="AlphaFoldDB" id="A0A4R3JVC8"/>